<name>A0A1Q9CKT8_SYMMI</name>
<evidence type="ECO:0000256" key="1">
    <source>
        <dbReference type="SAM" id="MobiDB-lite"/>
    </source>
</evidence>
<dbReference type="EMBL" id="LSRX01001109">
    <property type="protein sequence ID" value="OLP83540.1"/>
    <property type="molecule type" value="Genomic_DNA"/>
</dbReference>
<evidence type="ECO:0000313" key="3">
    <source>
        <dbReference type="Proteomes" id="UP000186817"/>
    </source>
</evidence>
<feature type="compositionally biased region" description="Polar residues" evidence="1">
    <location>
        <begin position="19"/>
        <end position="35"/>
    </location>
</feature>
<proteinExistence type="predicted"/>
<dbReference type="AlphaFoldDB" id="A0A1Q9CKT8"/>
<dbReference type="Proteomes" id="UP000186817">
    <property type="component" value="Unassembled WGS sequence"/>
</dbReference>
<dbReference type="OrthoDB" id="414393at2759"/>
<gene>
    <name evidence="2" type="ORF">AK812_SmicGene35683</name>
</gene>
<keyword evidence="3" id="KW-1185">Reference proteome</keyword>
<feature type="compositionally biased region" description="Basic and acidic residues" evidence="1">
    <location>
        <begin position="1"/>
        <end position="14"/>
    </location>
</feature>
<sequence>MVETQQDSRAEAKPKPTAGENSSTSSEGDGNSEASYTWSETSLVLDGEELGSAVERLHTIYRNELQTRCIPARSQVQSEARQRLTGDRLREWQIYEHEKTHERMDPDIVWGSITAQRNKDGCKTTATPHKATIRMLPMAYRAPKAQATHRFAAAALQSAVAQNSDSAQALSRAVAERLLALPQAQALSAEHDLVNTILLEETCKAFPPASRVDNRVSAQPEYRASARGTWQLHRELQRSGLPSLRNIWSRWRVFAQFMRASAMLRRQSRDLKRQFLTEQLQQAETAACKGNHRDLFLIARRLGPKPAQGVSRLQGPDGQVLDSRAEMAAIIKHSSEAFASTPDTTRLLPFEGNFTFAASDLQAALATLNIRKAVPRHIAPNAVWKLCATSISDRLGPCFEHHFRPESTDVLEGDMKEQWPSRFLNTLDPCLITCHSLLTVQGEE</sequence>
<evidence type="ECO:0000313" key="2">
    <source>
        <dbReference type="EMBL" id="OLP83540.1"/>
    </source>
</evidence>
<reference evidence="2 3" key="1">
    <citation type="submission" date="2016-02" db="EMBL/GenBank/DDBJ databases">
        <title>Genome analysis of coral dinoflagellate symbionts highlights evolutionary adaptations to a symbiotic lifestyle.</title>
        <authorList>
            <person name="Aranda M."/>
            <person name="Li Y."/>
            <person name="Liew Y.J."/>
            <person name="Baumgarten S."/>
            <person name="Simakov O."/>
            <person name="Wilson M."/>
            <person name="Piel J."/>
            <person name="Ashoor H."/>
            <person name="Bougouffa S."/>
            <person name="Bajic V.B."/>
            <person name="Ryu T."/>
            <person name="Ravasi T."/>
            <person name="Bayer T."/>
            <person name="Micklem G."/>
            <person name="Kim H."/>
            <person name="Bhak J."/>
            <person name="Lajeunesse T.C."/>
            <person name="Voolstra C.R."/>
        </authorList>
    </citation>
    <scope>NUCLEOTIDE SEQUENCE [LARGE SCALE GENOMIC DNA]</scope>
    <source>
        <strain evidence="2 3">CCMP2467</strain>
    </source>
</reference>
<feature type="region of interest" description="Disordered" evidence="1">
    <location>
        <begin position="1"/>
        <end position="35"/>
    </location>
</feature>
<comment type="caution">
    <text evidence="2">The sequence shown here is derived from an EMBL/GenBank/DDBJ whole genome shotgun (WGS) entry which is preliminary data.</text>
</comment>
<protein>
    <submittedName>
        <fullName evidence="2">Uncharacterized protein</fullName>
    </submittedName>
</protein>
<accession>A0A1Q9CKT8</accession>
<organism evidence="2 3">
    <name type="scientific">Symbiodinium microadriaticum</name>
    <name type="common">Dinoflagellate</name>
    <name type="synonym">Zooxanthella microadriatica</name>
    <dbReference type="NCBI Taxonomy" id="2951"/>
    <lineage>
        <taxon>Eukaryota</taxon>
        <taxon>Sar</taxon>
        <taxon>Alveolata</taxon>
        <taxon>Dinophyceae</taxon>
        <taxon>Suessiales</taxon>
        <taxon>Symbiodiniaceae</taxon>
        <taxon>Symbiodinium</taxon>
    </lineage>
</organism>